<proteinExistence type="predicted"/>
<organism evidence="1 2">
    <name type="scientific">[Clostridium] asparagiforme DSM 15981</name>
    <dbReference type="NCBI Taxonomy" id="518636"/>
    <lineage>
        <taxon>Bacteria</taxon>
        <taxon>Bacillati</taxon>
        <taxon>Bacillota</taxon>
        <taxon>Clostridia</taxon>
        <taxon>Lachnospirales</taxon>
        <taxon>Lachnospiraceae</taxon>
        <taxon>Enterocloster</taxon>
    </lineage>
</organism>
<reference evidence="1 2" key="2">
    <citation type="submission" date="2009-02" db="EMBL/GenBank/DDBJ databases">
        <title>Draft genome sequence of Clostridium asparagiforme (DSM 15981).</title>
        <authorList>
            <person name="Sudarsanam P."/>
            <person name="Ley R."/>
            <person name="Guruge J."/>
            <person name="Turnbaugh P.J."/>
            <person name="Mahowald M."/>
            <person name="Liep D."/>
            <person name="Gordon J."/>
        </authorList>
    </citation>
    <scope>NUCLEOTIDE SEQUENCE [LARGE SCALE GENOMIC DNA]</scope>
    <source>
        <strain evidence="1 2">DSM 15981</strain>
    </source>
</reference>
<dbReference type="Proteomes" id="UP000004756">
    <property type="component" value="Unassembled WGS sequence"/>
</dbReference>
<evidence type="ECO:0000313" key="1">
    <source>
        <dbReference type="EMBL" id="EEG52939.1"/>
    </source>
</evidence>
<dbReference type="EMBL" id="ACCJ01000413">
    <property type="protein sequence ID" value="EEG52939.1"/>
    <property type="molecule type" value="Genomic_DNA"/>
</dbReference>
<evidence type="ECO:0000313" key="2">
    <source>
        <dbReference type="Proteomes" id="UP000004756"/>
    </source>
</evidence>
<gene>
    <name evidence="1" type="ORF">CLOSTASPAR_04999</name>
</gene>
<protein>
    <submittedName>
        <fullName evidence="1">Uncharacterized protein</fullName>
    </submittedName>
</protein>
<reference evidence="1 2" key="1">
    <citation type="submission" date="2009-01" db="EMBL/GenBank/DDBJ databases">
        <authorList>
            <person name="Fulton L."/>
            <person name="Clifton S."/>
            <person name="Fulton B."/>
            <person name="Xu J."/>
            <person name="Minx P."/>
            <person name="Pepin K.H."/>
            <person name="Johnson M."/>
            <person name="Bhonagiri V."/>
            <person name="Nash W.E."/>
            <person name="Mardis E.R."/>
            <person name="Wilson R.K."/>
        </authorList>
    </citation>
    <scope>NUCLEOTIDE SEQUENCE [LARGE SCALE GENOMIC DNA]</scope>
    <source>
        <strain evidence="1 2">DSM 15981</strain>
    </source>
</reference>
<dbReference type="AlphaFoldDB" id="C0D6V2"/>
<comment type="caution">
    <text evidence="1">The sequence shown here is derived from an EMBL/GenBank/DDBJ whole genome shotgun (WGS) entry which is preliminary data.</text>
</comment>
<dbReference type="RefSeq" id="WP_007716038.1">
    <property type="nucleotide sequence ID" value="NZ_CP102272.1"/>
</dbReference>
<accession>C0D6V2</accession>
<keyword evidence="2" id="KW-1185">Reference proteome</keyword>
<dbReference type="HOGENOM" id="CLU_2477794_0_0_9"/>
<dbReference type="GeneID" id="93277327"/>
<sequence>MTNAQKDTLDQIKKEIPYFDFYDRPDLFEIKKWEVKETDYGCVIVSFVTGPIGDDGTLASILCRKHHVASGKVNSMSNFIDEIAALF</sequence>
<name>C0D6V2_9FIRM</name>